<dbReference type="Proteomes" id="UP000013525">
    <property type="component" value="Unassembled WGS sequence"/>
</dbReference>
<evidence type="ECO:0000313" key="2">
    <source>
        <dbReference type="EMBL" id="EOM75793.1"/>
    </source>
</evidence>
<evidence type="ECO:0000256" key="1">
    <source>
        <dbReference type="SAM" id="MobiDB-lite"/>
    </source>
</evidence>
<sequence length="36" mass="3560">MDVQSCRGAGLHAGRADGPDAAADVVFHPNADAVAP</sequence>
<comment type="caution">
    <text evidence="2">The sequence shown here is derived from an EMBL/GenBank/DDBJ whole genome shotgun (WGS) entry which is preliminary data.</text>
</comment>
<protein>
    <submittedName>
        <fullName evidence="2">Uncharacterized protein</fullName>
    </submittedName>
</protein>
<evidence type="ECO:0000313" key="3">
    <source>
        <dbReference type="Proteomes" id="UP000013525"/>
    </source>
</evidence>
<accession>R7WKH8</accession>
<dbReference type="AlphaFoldDB" id="R7WKH8"/>
<name>R7WKH8_9NOCA</name>
<dbReference type="PATRIC" id="fig|1273125.3.peg.2736"/>
<organism evidence="2 3">
    <name type="scientific">Rhodococcus rhodnii LMG 5362</name>
    <dbReference type="NCBI Taxonomy" id="1273125"/>
    <lineage>
        <taxon>Bacteria</taxon>
        <taxon>Bacillati</taxon>
        <taxon>Actinomycetota</taxon>
        <taxon>Actinomycetes</taxon>
        <taxon>Mycobacteriales</taxon>
        <taxon>Nocardiaceae</taxon>
        <taxon>Rhodococcus</taxon>
    </lineage>
</organism>
<dbReference type="EMBL" id="APMY01000082">
    <property type="protein sequence ID" value="EOM75793.1"/>
    <property type="molecule type" value="Genomic_DNA"/>
</dbReference>
<keyword evidence="3" id="KW-1185">Reference proteome</keyword>
<proteinExistence type="predicted"/>
<gene>
    <name evidence="2" type="ORF">Rrhod_2866</name>
</gene>
<feature type="region of interest" description="Disordered" evidence="1">
    <location>
        <begin position="1"/>
        <end position="21"/>
    </location>
</feature>
<reference evidence="2 3" key="1">
    <citation type="journal article" date="2013" name="Genome Announc.">
        <title>Draft Genome Sequence of Rhodococcus rhodnii Strain LMG5362, a Symbiont of Rhodnius prolixus (Hemiptera, Reduviidae, Triatominae), the Principle Vector of Trypanosoma cruzi.</title>
        <authorList>
            <person name="Pachebat J.A."/>
            <person name="van Keulen G."/>
            <person name="Whitten M.M."/>
            <person name="Girdwood S."/>
            <person name="Del Sol R."/>
            <person name="Dyson P.J."/>
            <person name="Facey P.D."/>
        </authorList>
    </citation>
    <scope>NUCLEOTIDE SEQUENCE [LARGE SCALE GENOMIC DNA]</scope>
    <source>
        <strain evidence="2 3">LMG 5362</strain>
    </source>
</reference>